<feature type="domain" description="AsmA" evidence="1">
    <location>
        <begin position="1"/>
        <end position="660"/>
    </location>
</feature>
<proteinExistence type="predicted"/>
<evidence type="ECO:0000259" key="1">
    <source>
        <dbReference type="Pfam" id="PF05170"/>
    </source>
</evidence>
<evidence type="ECO:0000313" key="3">
    <source>
        <dbReference type="Proteomes" id="UP000235346"/>
    </source>
</evidence>
<evidence type="ECO:0000313" key="2">
    <source>
        <dbReference type="EMBL" id="PMR67311.1"/>
    </source>
</evidence>
<dbReference type="AlphaFoldDB" id="A0A2N7TGJ5"/>
<dbReference type="PANTHER" id="PTHR30441:SF4">
    <property type="entry name" value="PROTEIN ASMA"/>
    <property type="match status" value="1"/>
</dbReference>
<dbReference type="EMBL" id="PNRE01000093">
    <property type="protein sequence ID" value="PMR67311.1"/>
    <property type="molecule type" value="Genomic_DNA"/>
</dbReference>
<dbReference type="OrthoDB" id="9766390at2"/>
<dbReference type="Proteomes" id="UP000235346">
    <property type="component" value="Unassembled WGS sequence"/>
</dbReference>
<dbReference type="GO" id="GO:0090313">
    <property type="term" value="P:regulation of protein targeting to membrane"/>
    <property type="evidence" value="ECO:0007669"/>
    <property type="project" value="TreeGrafter"/>
</dbReference>
<dbReference type="PANTHER" id="PTHR30441">
    <property type="entry name" value="DUF748 DOMAIN-CONTAINING PROTEIN"/>
    <property type="match status" value="1"/>
</dbReference>
<reference evidence="2 3" key="1">
    <citation type="submission" date="2018-01" db="EMBL/GenBank/DDBJ databases">
        <title>Halomonas endophytica sp. nov., isolated from storage liquid in the stems of Populus euphratica.</title>
        <authorList>
            <person name="Chen C."/>
        </authorList>
    </citation>
    <scope>NUCLEOTIDE SEQUENCE [LARGE SCALE GENOMIC DNA]</scope>
    <source>
        <strain evidence="2 3">DSM 26881</strain>
    </source>
</reference>
<accession>A0A2N7TGJ5</accession>
<dbReference type="RefSeq" id="WP_102629663.1">
    <property type="nucleotide sequence ID" value="NZ_PDOH01000047.1"/>
</dbReference>
<protein>
    <submittedName>
        <fullName evidence="2">AsmA family protein</fullName>
    </submittedName>
</protein>
<dbReference type="InterPro" id="IPR007844">
    <property type="entry name" value="AsmA"/>
</dbReference>
<comment type="caution">
    <text evidence="2">The sequence shown here is derived from an EMBL/GenBank/DDBJ whole genome shotgun (WGS) entry which is preliminary data.</text>
</comment>
<organism evidence="2 3">
    <name type="scientific">Halomonas heilongjiangensis</name>
    <dbReference type="NCBI Taxonomy" id="1387883"/>
    <lineage>
        <taxon>Bacteria</taxon>
        <taxon>Pseudomonadati</taxon>
        <taxon>Pseudomonadota</taxon>
        <taxon>Gammaproteobacteria</taxon>
        <taxon>Oceanospirillales</taxon>
        <taxon>Halomonadaceae</taxon>
        <taxon>Halomonas</taxon>
    </lineage>
</organism>
<sequence>MKRLLRTLLAAIGILALVVVGAVVYVTTFFDPDDLKPRLIEVVREQSGLELSLEGPLTWSFYPRLGVSVEKAEAWLPDQETAEEDSFAAFRRAEVSLSFAPLLRGEIAIDGLMLDGLRLNLERDEAGRGNWEVLLERLAERREAAEGALAPASAGPAPDSTDGGSNLDVALNIASVQLREGEVRFRDLQAGQEVLFEGLNVTGSNVNPNRPFSLRTTFRLAAHDALNWRERERPARLASDVSLESRISLGLADGRYVLEDLTLNTTSRLAGIEGEQQANLQSRELVADVEGRRLRLDEGRLDASLLHPSLGEKRLPLSLDFKLEADLAEQTAQLRELELTGEDGLRLSGSLNLSQLLDAPSYSGQLSLAPLSLRPWLARLDMMPTMASDSALSDVGLTSPLQGDLERLELTGLTLVLDDSTLTGHLAAGFDGRLLDFDLQGDSLDLDAYLPPAEPAAESASLRGVPGIQRAHADEPGTLVPAEWLAALDLDGKLSLGELRLMGLDFSDVNLALTGSDGRVRLVSFDSAFYDGNLAASGELGVRDEPLSWALAPRFSRVRIDSLLEALGEEPAPLRGRFSGEGELTSRGNTWPELQRRLNGPLAARIEEGAILEVNVSRELCMAVATLEGEESTRDWHPDTRFDRAEATFELRDGTLHSDDLRVTIPGIELGGEGQLDLVNERFDLRAAARFVDTADAACNVNPRLERVPFPVRCEGSLGEDSSDWCRFDREAFQGAVAELLRDEATRRAGEEVERRLEGAIERLDERLGEGSGEELRDALRGLLN</sequence>
<dbReference type="Pfam" id="PF05170">
    <property type="entry name" value="AsmA"/>
    <property type="match status" value="1"/>
</dbReference>
<gene>
    <name evidence="2" type="ORF">C1H66_20140</name>
</gene>
<dbReference type="InterPro" id="IPR052894">
    <property type="entry name" value="AsmA-related"/>
</dbReference>
<keyword evidence="3" id="KW-1185">Reference proteome</keyword>
<dbReference type="GO" id="GO:0005886">
    <property type="term" value="C:plasma membrane"/>
    <property type="evidence" value="ECO:0007669"/>
    <property type="project" value="TreeGrafter"/>
</dbReference>
<name>A0A2N7TGJ5_9GAMM</name>